<dbReference type="SUPFAM" id="SSF46785">
    <property type="entry name" value="Winged helix' DNA-binding domain"/>
    <property type="match status" value="1"/>
</dbReference>
<name>A0A0F9RJ23_9ZZZZ</name>
<reference evidence="1" key="1">
    <citation type="journal article" date="2015" name="Nature">
        <title>Complex archaea that bridge the gap between prokaryotes and eukaryotes.</title>
        <authorList>
            <person name="Spang A."/>
            <person name="Saw J.H."/>
            <person name="Jorgensen S.L."/>
            <person name="Zaremba-Niedzwiedzka K."/>
            <person name="Martijn J."/>
            <person name="Lind A.E."/>
            <person name="van Eijk R."/>
            <person name="Schleper C."/>
            <person name="Guy L."/>
            <person name="Ettema T.J."/>
        </authorList>
    </citation>
    <scope>NUCLEOTIDE SEQUENCE</scope>
</reference>
<dbReference type="InterPro" id="IPR036388">
    <property type="entry name" value="WH-like_DNA-bd_sf"/>
</dbReference>
<evidence type="ECO:0000313" key="1">
    <source>
        <dbReference type="EMBL" id="KKN54759.1"/>
    </source>
</evidence>
<dbReference type="EMBL" id="LAZR01000913">
    <property type="protein sequence ID" value="KKN54759.1"/>
    <property type="molecule type" value="Genomic_DNA"/>
</dbReference>
<dbReference type="InterPro" id="IPR036390">
    <property type="entry name" value="WH_DNA-bd_sf"/>
</dbReference>
<dbReference type="Gene3D" id="1.10.10.10">
    <property type="entry name" value="Winged helix-like DNA-binding domain superfamily/Winged helix DNA-binding domain"/>
    <property type="match status" value="1"/>
</dbReference>
<comment type="caution">
    <text evidence="1">The sequence shown here is derived from an EMBL/GenBank/DDBJ whole genome shotgun (WGS) entry which is preliminary data.</text>
</comment>
<organism evidence="1">
    <name type="scientific">marine sediment metagenome</name>
    <dbReference type="NCBI Taxonomy" id="412755"/>
    <lineage>
        <taxon>unclassified sequences</taxon>
        <taxon>metagenomes</taxon>
        <taxon>ecological metagenomes</taxon>
    </lineage>
</organism>
<sequence length="330" mass="37708">MAKTPKETQVEKWIKGVEKKPAKWLNKGGKLSELPSSQLQVLELFTKEFLTPRKIAIRRQTTQSAVYKILDKLRKKGLLTIHQGGVEKIGMTIQPSAAKKRNIHTIRLHGEKYNIKILFKDERYKERIKAEKKLNVDGNVVLLYPNAVVVHSGQNFFGDDAIKSTSKAVEYWGRFFAILENQLKVLLVKPRHDNINRFAAHYAEINNELARKANVEGEKIKVYARDDGKLWFLIDNSFNLHEAETVHGHTSYDDMHSVVQPFFNDLRENKPLLLSEMLALMKDQASLGLKTTENLNEVASGLNILIKLNKPLEPDKKPVFDDKGKPDYVG</sequence>
<dbReference type="AlphaFoldDB" id="A0A0F9RJ23"/>
<protein>
    <submittedName>
        <fullName evidence="1">Uncharacterized protein</fullName>
    </submittedName>
</protein>
<proteinExistence type="predicted"/>
<accession>A0A0F9RJ23</accession>
<gene>
    <name evidence="1" type="ORF">LCGC14_0589110</name>
</gene>